<sequence length="157" mass="18070">MSGVERVEYFDNAKNSMVTEQISKEKRIQRNYFREQEAKGLVVPKPPTPPAQHKTLLETVGVPDHLETLRQDPIQSMNTSISKHMWTCNPGYLVRDGPHMTSASKRDFTYDQEELAYLRAQGYLEKTHNRRRDDFVMYVEAASKMTHLLKGGQAATK</sequence>
<proteinExistence type="predicted"/>
<evidence type="ECO:0000313" key="1">
    <source>
        <dbReference type="EMBL" id="CAD8694015.1"/>
    </source>
</evidence>
<protein>
    <submittedName>
        <fullName evidence="1">Uncharacterized protein</fullName>
    </submittedName>
</protein>
<gene>
    <name evidence="1" type="ORF">CLEI1391_LOCUS18198</name>
</gene>
<accession>A0A7S0X074</accession>
<organism evidence="1">
    <name type="scientific">Chlamydomonas leiostraca</name>
    <dbReference type="NCBI Taxonomy" id="1034604"/>
    <lineage>
        <taxon>Eukaryota</taxon>
        <taxon>Viridiplantae</taxon>
        <taxon>Chlorophyta</taxon>
        <taxon>core chlorophytes</taxon>
        <taxon>Chlorophyceae</taxon>
        <taxon>CS clade</taxon>
        <taxon>Chlamydomonadales</taxon>
        <taxon>Chlamydomonadaceae</taxon>
        <taxon>Chlamydomonas</taxon>
    </lineage>
</organism>
<dbReference type="EMBL" id="HBFB01032542">
    <property type="protein sequence ID" value="CAD8694015.1"/>
    <property type="molecule type" value="Transcribed_RNA"/>
</dbReference>
<dbReference type="AlphaFoldDB" id="A0A7S0X074"/>
<reference evidence="1" key="1">
    <citation type="submission" date="2021-01" db="EMBL/GenBank/DDBJ databases">
        <authorList>
            <person name="Corre E."/>
            <person name="Pelletier E."/>
            <person name="Niang G."/>
            <person name="Scheremetjew M."/>
            <person name="Finn R."/>
            <person name="Kale V."/>
            <person name="Holt S."/>
            <person name="Cochrane G."/>
            <person name="Meng A."/>
            <person name="Brown T."/>
            <person name="Cohen L."/>
        </authorList>
    </citation>
    <scope>NUCLEOTIDE SEQUENCE</scope>
    <source>
        <strain evidence="1">SAG 11-49</strain>
    </source>
</reference>
<name>A0A7S0X074_9CHLO</name>